<gene>
    <name evidence="3" type="ORF">TRUGW13939_03702</name>
</gene>
<organism evidence="3 4">
    <name type="scientific">Talaromyces rugulosus</name>
    <name type="common">Penicillium rugulosum</name>
    <dbReference type="NCBI Taxonomy" id="121627"/>
    <lineage>
        <taxon>Eukaryota</taxon>
        <taxon>Fungi</taxon>
        <taxon>Dikarya</taxon>
        <taxon>Ascomycota</taxon>
        <taxon>Pezizomycotina</taxon>
        <taxon>Eurotiomycetes</taxon>
        <taxon>Eurotiomycetidae</taxon>
        <taxon>Eurotiales</taxon>
        <taxon>Trichocomaceae</taxon>
        <taxon>Talaromyces</taxon>
        <taxon>Talaromyces sect. Islandici</taxon>
    </lineage>
</organism>
<keyword evidence="4" id="KW-1185">Reference proteome</keyword>
<name>A0A7H8QRI8_TALRU</name>
<feature type="compositionally biased region" description="Low complexity" evidence="2">
    <location>
        <begin position="399"/>
        <end position="410"/>
    </location>
</feature>
<dbReference type="GO" id="GO:0032797">
    <property type="term" value="C:SMN complex"/>
    <property type="evidence" value="ECO:0007669"/>
    <property type="project" value="TreeGrafter"/>
</dbReference>
<dbReference type="Gene3D" id="1.20.58.1070">
    <property type="match status" value="1"/>
</dbReference>
<dbReference type="Pfam" id="PF04938">
    <property type="entry name" value="SIP1"/>
    <property type="match status" value="1"/>
</dbReference>
<dbReference type="OrthoDB" id="428895at2759"/>
<reference evidence="4" key="1">
    <citation type="submission" date="2020-06" db="EMBL/GenBank/DDBJ databases">
        <title>A chromosome-scale genome assembly of Talaromyces rugulosus W13939.</title>
        <authorList>
            <person name="Wang B."/>
            <person name="Guo L."/>
            <person name="Ye K."/>
            <person name="Wang L."/>
        </authorList>
    </citation>
    <scope>NUCLEOTIDE SEQUENCE [LARGE SCALE GENOMIC DNA]</scope>
    <source>
        <strain evidence="4">W13939</strain>
    </source>
</reference>
<feature type="region of interest" description="Disordered" evidence="2">
    <location>
        <begin position="430"/>
        <end position="499"/>
    </location>
</feature>
<protein>
    <submittedName>
        <fullName evidence="3">Uncharacterized protein</fullName>
    </submittedName>
</protein>
<dbReference type="Proteomes" id="UP000509510">
    <property type="component" value="Chromosome II"/>
</dbReference>
<dbReference type="GO" id="GO:0005634">
    <property type="term" value="C:nucleus"/>
    <property type="evidence" value="ECO:0007669"/>
    <property type="project" value="TreeGrafter"/>
</dbReference>
<evidence type="ECO:0000313" key="4">
    <source>
        <dbReference type="Proteomes" id="UP000509510"/>
    </source>
</evidence>
<dbReference type="KEGG" id="trg:TRUGW13939_03702"/>
<accession>A0A7H8QRI8</accession>
<proteinExistence type="inferred from homology"/>
<comment type="similarity">
    <text evidence="1">Belongs to the gemin-2 family.</text>
</comment>
<dbReference type="RefSeq" id="XP_035342775.1">
    <property type="nucleotide sequence ID" value="XM_035486882.1"/>
</dbReference>
<feature type="compositionally biased region" description="Basic and acidic residues" evidence="2">
    <location>
        <begin position="430"/>
        <end position="447"/>
    </location>
</feature>
<evidence type="ECO:0000256" key="1">
    <source>
        <dbReference type="ARBA" id="ARBA00025758"/>
    </source>
</evidence>
<feature type="compositionally biased region" description="Basic and acidic residues" evidence="2">
    <location>
        <begin position="45"/>
        <end position="66"/>
    </location>
</feature>
<dbReference type="EMBL" id="CP055899">
    <property type="protein sequence ID" value="QKX56597.1"/>
    <property type="molecule type" value="Genomic_DNA"/>
</dbReference>
<feature type="region of interest" description="Disordered" evidence="2">
    <location>
        <begin position="1"/>
        <end position="110"/>
    </location>
</feature>
<dbReference type="GeneID" id="55991205"/>
<dbReference type="GO" id="GO:0000387">
    <property type="term" value="P:spliceosomal snRNP assembly"/>
    <property type="evidence" value="ECO:0007669"/>
    <property type="project" value="InterPro"/>
</dbReference>
<dbReference type="PANTHER" id="PTHR12794:SF0">
    <property type="entry name" value="GEM-ASSOCIATED PROTEIN 2"/>
    <property type="match status" value="1"/>
</dbReference>
<dbReference type="InterPro" id="IPR035426">
    <property type="entry name" value="Gemin2/Brr1"/>
</dbReference>
<feature type="compositionally biased region" description="Low complexity" evidence="2">
    <location>
        <begin position="75"/>
        <end position="88"/>
    </location>
</feature>
<sequence length="527" mass="58339">MPEKRKTDAEPEVDLLSAKRARQQLSYADLDSAETGPAPTGGASHEPDHDESDRHESIGHGDDETTGHTNVARKQNSNQRQNNSSNSNTRPRVDPVYGQRSAFPGLDDLGSDQLFYGPAEDGLEYLRMVRSEANSLPSLFVAAKATTEIQDGDVLEGEQNQHEIAADNSIPGQQDAKEDKNRSGFILVDGVVIGMASSTVDSSTEENSSNVQSSYYATLCHRFVHLQRTLRYSPPAAAISNLDQTHPITFFYHIKSARVEWRQVIFRSDPQMVQLACMDMQSVLNVLRLIGDIISECINGGDATQIRRIGAWAWGLLGRCRDVGELSSEEVCELRYIGRQAVSALVKLKKLAIKDLEEDESMDLGPEDNKPSDEANPLAETTETATLGNSTDEIADTSIPIPTTKPLLPLGETETADDLEAAKLRLQSRLRESADREDQELKADLAERRRRNTSSPLGGDDHDDDDDDDDDEVLEDGRNQDIEPEDPPQNTPQNRDSQSRALLDMVITVVGEFYGQKDLLLQRDVWL</sequence>
<dbReference type="AlphaFoldDB" id="A0A7H8QRI8"/>
<dbReference type="PANTHER" id="PTHR12794">
    <property type="entry name" value="GEMIN2"/>
    <property type="match status" value="1"/>
</dbReference>
<feature type="compositionally biased region" description="Acidic residues" evidence="2">
    <location>
        <begin position="461"/>
        <end position="474"/>
    </location>
</feature>
<feature type="region of interest" description="Disordered" evidence="2">
    <location>
        <begin position="381"/>
        <end position="412"/>
    </location>
</feature>
<feature type="compositionally biased region" description="Polar residues" evidence="2">
    <location>
        <begin position="381"/>
        <end position="392"/>
    </location>
</feature>
<evidence type="ECO:0000313" key="3">
    <source>
        <dbReference type="EMBL" id="QKX56597.1"/>
    </source>
</evidence>
<evidence type="ECO:0000256" key="2">
    <source>
        <dbReference type="SAM" id="MobiDB-lite"/>
    </source>
</evidence>